<comment type="caution">
    <text evidence="2">The sequence shown here is derived from an EMBL/GenBank/DDBJ whole genome shotgun (WGS) entry which is preliminary data.</text>
</comment>
<evidence type="ECO:0000313" key="3">
    <source>
        <dbReference type="Proteomes" id="UP000535406"/>
    </source>
</evidence>
<dbReference type="SMART" id="SM00530">
    <property type="entry name" value="HTH_XRE"/>
    <property type="match status" value="1"/>
</dbReference>
<dbReference type="CDD" id="cd00093">
    <property type="entry name" value="HTH_XRE"/>
    <property type="match status" value="1"/>
</dbReference>
<proteinExistence type="predicted"/>
<evidence type="ECO:0000259" key="1">
    <source>
        <dbReference type="PROSITE" id="PS50943"/>
    </source>
</evidence>
<dbReference type="InterPro" id="IPR010982">
    <property type="entry name" value="Lambda_DNA-bd_dom_sf"/>
</dbReference>
<dbReference type="PROSITE" id="PS50943">
    <property type="entry name" value="HTH_CROC1"/>
    <property type="match status" value="1"/>
</dbReference>
<dbReference type="SUPFAM" id="SSF47413">
    <property type="entry name" value="lambda repressor-like DNA-binding domains"/>
    <property type="match status" value="1"/>
</dbReference>
<keyword evidence="3" id="KW-1185">Reference proteome</keyword>
<protein>
    <submittedName>
        <fullName evidence="2">Transcriptional regulator with XRE-family HTH domain</fullName>
    </submittedName>
</protein>
<evidence type="ECO:0000313" key="2">
    <source>
        <dbReference type="EMBL" id="MBB5044830.1"/>
    </source>
</evidence>
<organism evidence="2 3">
    <name type="scientific">Shinella fusca</name>
    <dbReference type="NCBI Taxonomy" id="544480"/>
    <lineage>
        <taxon>Bacteria</taxon>
        <taxon>Pseudomonadati</taxon>
        <taxon>Pseudomonadota</taxon>
        <taxon>Alphaproteobacteria</taxon>
        <taxon>Hyphomicrobiales</taxon>
        <taxon>Rhizobiaceae</taxon>
        <taxon>Shinella</taxon>
    </lineage>
</organism>
<dbReference type="InterPro" id="IPR001387">
    <property type="entry name" value="Cro/C1-type_HTH"/>
</dbReference>
<name>A0A7W7YYR8_9HYPH</name>
<sequence length="211" mass="23668">MPDFVLHTGHDLVDQLQAYRRKTGLTQDDIAWKLGFSATTVSRWERGIAVPDLRATGAIVDFLRRADAQTERRLLASILASRESRNLWEGRDIRYLGGSQQEYRESPQMRAVVGTSIRRYLTGHYRACVEDRALVASLYAREIAGIEIYGGPALSVTSIPEGYVQLKRLSFQSEMRGIIRGDTHSTLIPKAQAPTASAVIVHSWDTLSRRP</sequence>
<dbReference type="Proteomes" id="UP000535406">
    <property type="component" value="Unassembled WGS sequence"/>
</dbReference>
<dbReference type="RefSeq" id="WP_210308849.1">
    <property type="nucleotide sequence ID" value="NZ_JACHIK010000022.1"/>
</dbReference>
<dbReference type="GO" id="GO:0003677">
    <property type="term" value="F:DNA binding"/>
    <property type="evidence" value="ECO:0007669"/>
    <property type="project" value="InterPro"/>
</dbReference>
<reference evidence="2 3" key="1">
    <citation type="submission" date="2020-08" db="EMBL/GenBank/DDBJ databases">
        <title>Genomic Encyclopedia of Type Strains, Phase IV (KMG-IV): sequencing the most valuable type-strain genomes for metagenomic binning, comparative biology and taxonomic classification.</title>
        <authorList>
            <person name="Goeker M."/>
        </authorList>
    </citation>
    <scope>NUCLEOTIDE SEQUENCE [LARGE SCALE GENOMIC DNA]</scope>
    <source>
        <strain evidence="2 3">DSM 21319</strain>
    </source>
</reference>
<gene>
    <name evidence="2" type="ORF">HNQ66_004257</name>
</gene>
<dbReference type="Gene3D" id="1.10.260.40">
    <property type="entry name" value="lambda repressor-like DNA-binding domains"/>
    <property type="match status" value="1"/>
</dbReference>
<accession>A0A7W7YYR8</accession>
<dbReference type="Pfam" id="PF13560">
    <property type="entry name" value="HTH_31"/>
    <property type="match status" value="1"/>
</dbReference>
<feature type="domain" description="HTH cro/C1-type" evidence="1">
    <location>
        <begin position="16"/>
        <end position="53"/>
    </location>
</feature>
<dbReference type="EMBL" id="JACHIK010000022">
    <property type="protein sequence ID" value="MBB5044830.1"/>
    <property type="molecule type" value="Genomic_DNA"/>
</dbReference>
<dbReference type="AlphaFoldDB" id="A0A7W7YYR8"/>